<dbReference type="PANTHER" id="PTHR21299:SF2">
    <property type="entry name" value="CYTIDYLATE KINASE"/>
    <property type="match status" value="1"/>
</dbReference>
<keyword evidence="12" id="KW-1185">Reference proteome</keyword>
<evidence type="ECO:0000256" key="2">
    <source>
        <dbReference type="ARBA" id="ARBA00022490"/>
    </source>
</evidence>
<feature type="domain" description="Cytidylate kinase" evidence="10">
    <location>
        <begin position="7"/>
        <end position="219"/>
    </location>
</feature>
<evidence type="ECO:0000313" key="11">
    <source>
        <dbReference type="EMBL" id="RKL67611.1"/>
    </source>
</evidence>
<dbReference type="EMBL" id="PDOE01000003">
    <property type="protein sequence ID" value="RKL67611.1"/>
    <property type="molecule type" value="Genomic_DNA"/>
</dbReference>
<evidence type="ECO:0000259" key="10">
    <source>
        <dbReference type="Pfam" id="PF02224"/>
    </source>
</evidence>
<gene>
    <name evidence="9" type="primary">cmk</name>
    <name evidence="11" type="ORF">CR203_09680</name>
</gene>
<evidence type="ECO:0000256" key="1">
    <source>
        <dbReference type="ARBA" id="ARBA00009427"/>
    </source>
</evidence>
<keyword evidence="4 9" id="KW-0547">Nucleotide-binding</keyword>
<feature type="binding site" evidence="9">
    <location>
        <begin position="11"/>
        <end position="19"/>
    </location>
    <ligand>
        <name>ATP</name>
        <dbReference type="ChEBI" id="CHEBI:30616"/>
    </ligand>
</feature>
<comment type="caution">
    <text evidence="11">The sequence shown here is derived from an EMBL/GenBank/DDBJ whole genome shotgun (WGS) entry which is preliminary data.</text>
</comment>
<keyword evidence="5 9" id="KW-0418">Kinase</keyword>
<dbReference type="NCBIfam" id="TIGR00017">
    <property type="entry name" value="cmk"/>
    <property type="match status" value="1"/>
</dbReference>
<dbReference type="Gene3D" id="3.40.50.300">
    <property type="entry name" value="P-loop containing nucleotide triphosphate hydrolases"/>
    <property type="match status" value="1"/>
</dbReference>
<evidence type="ECO:0000256" key="8">
    <source>
        <dbReference type="ARBA" id="ARBA00048478"/>
    </source>
</evidence>
<dbReference type="AlphaFoldDB" id="A0A3A9KAW6"/>
<keyword evidence="2 9" id="KW-0963">Cytoplasm</keyword>
<dbReference type="InterPro" id="IPR003136">
    <property type="entry name" value="Cytidylate_kin"/>
</dbReference>
<evidence type="ECO:0000256" key="7">
    <source>
        <dbReference type="ARBA" id="ARBA00047615"/>
    </source>
</evidence>
<dbReference type="SUPFAM" id="SSF52540">
    <property type="entry name" value="P-loop containing nucleoside triphosphate hydrolases"/>
    <property type="match status" value="1"/>
</dbReference>
<comment type="subcellular location">
    <subcellularLocation>
        <location evidence="9">Cytoplasm</location>
    </subcellularLocation>
</comment>
<dbReference type="GO" id="GO:0005829">
    <property type="term" value="C:cytosol"/>
    <property type="evidence" value="ECO:0007669"/>
    <property type="project" value="TreeGrafter"/>
</dbReference>
<protein>
    <recommendedName>
        <fullName evidence="9">Cytidylate kinase</fullName>
        <shortName evidence="9">CK</shortName>
        <ecNumber evidence="9">2.7.4.25</ecNumber>
    </recommendedName>
    <alternativeName>
        <fullName evidence="9">Cytidine monophosphate kinase</fullName>
        <shortName evidence="9">CMP kinase</shortName>
    </alternativeName>
</protein>
<reference evidence="11 12" key="1">
    <citation type="submission" date="2017-10" db="EMBL/GenBank/DDBJ databases">
        <title>Bacillus sp. nov., a halophilic bacterium isolated from a Keqin Lake.</title>
        <authorList>
            <person name="Wang H."/>
        </authorList>
    </citation>
    <scope>NUCLEOTIDE SEQUENCE [LARGE SCALE GENOMIC DNA]</scope>
    <source>
        <strain evidence="11 12">KCTC 13187</strain>
    </source>
</reference>
<dbReference type="RefSeq" id="WP_110935226.1">
    <property type="nucleotide sequence ID" value="NZ_KZ614146.1"/>
</dbReference>
<keyword evidence="3 9" id="KW-0808">Transferase</keyword>
<sequence length="227" mass="25016">MNKRINIAIDGPAGAGKSTVAKMVAEEISFIYVDTGAMYRALTWYALQNDCNVDDEPGLVNLLKKTDIQLINQGGVLHIYLNKQDVTEEIRSSEVTGQVSYVAKHGEIRKEMVAKQQQLALAGGTVMDGRDIGTAVLPHAELKIFLTATVEERATRRHEELVSKGIKSDYLSLKKQIAQRDKLDSEREVAPLKKASDAIEIDSTSMTINEVVEAINALIDKGDYNVE</sequence>
<dbReference type="GO" id="GO:0015949">
    <property type="term" value="P:nucleobase-containing small molecule interconversion"/>
    <property type="evidence" value="ECO:0007669"/>
    <property type="project" value="TreeGrafter"/>
</dbReference>
<dbReference type="GO" id="GO:0036430">
    <property type="term" value="F:CMP kinase activity"/>
    <property type="evidence" value="ECO:0007669"/>
    <property type="project" value="RHEA"/>
</dbReference>
<dbReference type="Proteomes" id="UP000281498">
    <property type="component" value="Unassembled WGS sequence"/>
</dbReference>
<name>A0A3A9KAW6_9BACI</name>
<evidence type="ECO:0000256" key="4">
    <source>
        <dbReference type="ARBA" id="ARBA00022741"/>
    </source>
</evidence>
<evidence type="ECO:0000256" key="9">
    <source>
        <dbReference type="HAMAP-Rule" id="MF_00238"/>
    </source>
</evidence>
<evidence type="ECO:0000256" key="5">
    <source>
        <dbReference type="ARBA" id="ARBA00022777"/>
    </source>
</evidence>
<accession>A0A3A9KAW6</accession>
<evidence type="ECO:0000256" key="6">
    <source>
        <dbReference type="ARBA" id="ARBA00022840"/>
    </source>
</evidence>
<dbReference type="GO" id="GO:0006220">
    <property type="term" value="P:pyrimidine nucleotide metabolic process"/>
    <property type="evidence" value="ECO:0007669"/>
    <property type="project" value="UniProtKB-UniRule"/>
</dbReference>
<dbReference type="HAMAP" id="MF_00238">
    <property type="entry name" value="Cytidyl_kinase_type1"/>
    <property type="match status" value="1"/>
</dbReference>
<dbReference type="PANTHER" id="PTHR21299">
    <property type="entry name" value="CYTIDYLATE KINASE/PANTOATE-BETA-ALANINE LIGASE"/>
    <property type="match status" value="1"/>
</dbReference>
<dbReference type="InterPro" id="IPR027417">
    <property type="entry name" value="P-loop_NTPase"/>
</dbReference>
<comment type="catalytic activity">
    <reaction evidence="8 9">
        <text>CMP + ATP = CDP + ADP</text>
        <dbReference type="Rhea" id="RHEA:11600"/>
        <dbReference type="ChEBI" id="CHEBI:30616"/>
        <dbReference type="ChEBI" id="CHEBI:58069"/>
        <dbReference type="ChEBI" id="CHEBI:60377"/>
        <dbReference type="ChEBI" id="CHEBI:456216"/>
        <dbReference type="EC" id="2.7.4.25"/>
    </reaction>
</comment>
<comment type="similarity">
    <text evidence="1 9">Belongs to the cytidylate kinase family. Type 1 subfamily.</text>
</comment>
<evidence type="ECO:0000313" key="12">
    <source>
        <dbReference type="Proteomes" id="UP000281498"/>
    </source>
</evidence>
<proteinExistence type="inferred from homology"/>
<dbReference type="InterPro" id="IPR011994">
    <property type="entry name" value="Cytidylate_kinase_dom"/>
</dbReference>
<comment type="catalytic activity">
    <reaction evidence="7 9">
        <text>dCMP + ATP = dCDP + ADP</text>
        <dbReference type="Rhea" id="RHEA:25094"/>
        <dbReference type="ChEBI" id="CHEBI:30616"/>
        <dbReference type="ChEBI" id="CHEBI:57566"/>
        <dbReference type="ChEBI" id="CHEBI:58593"/>
        <dbReference type="ChEBI" id="CHEBI:456216"/>
        <dbReference type="EC" id="2.7.4.25"/>
    </reaction>
</comment>
<dbReference type="GO" id="GO:0036431">
    <property type="term" value="F:dCMP kinase activity"/>
    <property type="evidence" value="ECO:0007669"/>
    <property type="project" value="InterPro"/>
</dbReference>
<keyword evidence="6 9" id="KW-0067">ATP-binding</keyword>
<dbReference type="EC" id="2.7.4.25" evidence="9"/>
<dbReference type="CDD" id="cd02020">
    <property type="entry name" value="CMPK"/>
    <property type="match status" value="1"/>
</dbReference>
<dbReference type="GO" id="GO:0005524">
    <property type="term" value="F:ATP binding"/>
    <property type="evidence" value="ECO:0007669"/>
    <property type="project" value="UniProtKB-UniRule"/>
</dbReference>
<dbReference type="OrthoDB" id="9807434at2"/>
<organism evidence="11 12">
    <name type="scientific">Salipaludibacillus neizhouensis</name>
    <dbReference type="NCBI Taxonomy" id="885475"/>
    <lineage>
        <taxon>Bacteria</taxon>
        <taxon>Bacillati</taxon>
        <taxon>Bacillota</taxon>
        <taxon>Bacilli</taxon>
        <taxon>Bacillales</taxon>
        <taxon>Bacillaceae</taxon>
    </lineage>
</organism>
<dbReference type="Pfam" id="PF02224">
    <property type="entry name" value="Cytidylate_kin"/>
    <property type="match status" value="1"/>
</dbReference>
<evidence type="ECO:0000256" key="3">
    <source>
        <dbReference type="ARBA" id="ARBA00022679"/>
    </source>
</evidence>